<reference evidence="3" key="1">
    <citation type="submission" date="2014-05" db="EMBL/GenBank/DDBJ databases">
        <authorList>
            <person name="Chronopoulou M."/>
        </authorList>
    </citation>
    <scope>NUCLEOTIDE SEQUENCE</scope>
    <source>
        <tissue evidence="3">Whole organism</tissue>
    </source>
</reference>
<dbReference type="GO" id="GO:0003676">
    <property type="term" value="F:nucleic acid binding"/>
    <property type="evidence" value="ECO:0007669"/>
    <property type="project" value="InterPro"/>
</dbReference>
<name>A0A0K2U6T5_LEPSM</name>
<accession>A0A0K2U6T5</accession>
<sequence length="143" mass="16088">MEREQLVTVLYAINAGSSAVRPFYVFLWVKVNPAFLNGALPGQEAAATKSGWMNSEIFSHQYLPFFIRQTRCSKDRQVLLIMDNHEFHVSLKAITTAKEQPEQLETAVAEEPLTATQPDQPIDNPEQLKAATTTNQPMNLDLK</sequence>
<feature type="compositionally biased region" description="Polar residues" evidence="1">
    <location>
        <begin position="130"/>
        <end position="143"/>
    </location>
</feature>
<evidence type="ECO:0000313" key="3">
    <source>
        <dbReference type="EMBL" id="CDW33938.1"/>
    </source>
</evidence>
<protein>
    <submittedName>
        <fullName evidence="3">Putative LOC101240347 [Hydra vulgaris]</fullName>
    </submittedName>
</protein>
<dbReference type="OrthoDB" id="8191755at2759"/>
<dbReference type="AlphaFoldDB" id="A0A0K2U6T5"/>
<dbReference type="EMBL" id="HACA01016577">
    <property type="protein sequence ID" value="CDW33938.1"/>
    <property type="molecule type" value="Transcribed_RNA"/>
</dbReference>
<evidence type="ECO:0000256" key="1">
    <source>
        <dbReference type="SAM" id="MobiDB-lite"/>
    </source>
</evidence>
<feature type="region of interest" description="Disordered" evidence="1">
    <location>
        <begin position="101"/>
        <end position="143"/>
    </location>
</feature>
<feature type="domain" description="DDE-1" evidence="2">
    <location>
        <begin position="5"/>
        <end position="121"/>
    </location>
</feature>
<dbReference type="Pfam" id="PF03184">
    <property type="entry name" value="DDE_1"/>
    <property type="match status" value="1"/>
</dbReference>
<organism evidence="3">
    <name type="scientific">Lepeophtheirus salmonis</name>
    <name type="common">Salmon louse</name>
    <name type="synonym">Caligus salmonis</name>
    <dbReference type="NCBI Taxonomy" id="72036"/>
    <lineage>
        <taxon>Eukaryota</taxon>
        <taxon>Metazoa</taxon>
        <taxon>Ecdysozoa</taxon>
        <taxon>Arthropoda</taxon>
        <taxon>Crustacea</taxon>
        <taxon>Multicrustacea</taxon>
        <taxon>Hexanauplia</taxon>
        <taxon>Copepoda</taxon>
        <taxon>Siphonostomatoida</taxon>
        <taxon>Caligidae</taxon>
        <taxon>Lepeophtheirus</taxon>
    </lineage>
</organism>
<dbReference type="InterPro" id="IPR004875">
    <property type="entry name" value="DDE_SF_endonuclease_dom"/>
</dbReference>
<proteinExistence type="predicted"/>
<evidence type="ECO:0000259" key="2">
    <source>
        <dbReference type="Pfam" id="PF03184"/>
    </source>
</evidence>